<protein>
    <recommendedName>
        <fullName evidence="2">Adenylyltransferase AadA C-terminal domain-containing protein</fullName>
    </recommendedName>
</protein>
<name>F5XQQ5_MICPN</name>
<dbReference type="SUPFAM" id="SSF81301">
    <property type="entry name" value="Nucleotidyltransferase"/>
    <property type="match status" value="1"/>
</dbReference>
<organism evidence="3 4">
    <name type="scientific">Microlunatus phosphovorus (strain ATCC 700054 / DSM 10555 / JCM 9379 / NBRC 101784 / NCIMB 13414 / VKM Ac-1990 / NM-1)</name>
    <dbReference type="NCBI Taxonomy" id="1032480"/>
    <lineage>
        <taxon>Bacteria</taxon>
        <taxon>Bacillati</taxon>
        <taxon>Actinomycetota</taxon>
        <taxon>Actinomycetes</taxon>
        <taxon>Propionibacteriales</taxon>
        <taxon>Propionibacteriaceae</taxon>
        <taxon>Microlunatus</taxon>
    </lineage>
</organism>
<dbReference type="CDD" id="cd05403">
    <property type="entry name" value="NT_KNTase_like"/>
    <property type="match status" value="1"/>
</dbReference>
<evidence type="ECO:0000256" key="1">
    <source>
        <dbReference type="ARBA" id="ARBA00022679"/>
    </source>
</evidence>
<accession>F5XQQ5</accession>
<dbReference type="STRING" id="1032480.MLP_15410"/>
<dbReference type="HOGENOM" id="CLU_071584_1_0_11"/>
<evidence type="ECO:0000313" key="3">
    <source>
        <dbReference type="EMBL" id="BAK34555.1"/>
    </source>
</evidence>
<dbReference type="eggNOG" id="COG1708">
    <property type="taxonomic scope" value="Bacteria"/>
</dbReference>
<dbReference type="Proteomes" id="UP000007947">
    <property type="component" value="Chromosome"/>
</dbReference>
<gene>
    <name evidence="3" type="ordered locus">MLP_15410</name>
</gene>
<dbReference type="InterPro" id="IPR043519">
    <property type="entry name" value="NT_sf"/>
</dbReference>
<dbReference type="KEGG" id="mph:MLP_15410"/>
<sequence length="281" mass="30870">MPIEEPPGRAQDWPTCDEDIAGFVRSTVALLAAELGDDLVGVYLHGSLAMGSYFRPKSDLDLLVVNGQPLPVESRRDLAGALVRHMRTRPTVGNLELSVITADTARTPEAPLPYELHVSGVWEEAILADQVDFAANGTDPDLAAHLTHVRQRGIGLLGAPIEDAFGEVAWDAFLAAVDEDAAWVLADSNLLESPFYGVLNICRVLQLRQQKHHQVHSKDEAARWALCSLPTAHHDLVRLAWAAYRSNGEVEPSSRRTAGLDWPEDELMSFRDFARTQLNLG</sequence>
<dbReference type="Gene3D" id="3.30.460.10">
    <property type="entry name" value="Beta Polymerase, domain 2"/>
    <property type="match status" value="1"/>
</dbReference>
<dbReference type="InterPro" id="IPR025184">
    <property type="entry name" value="AadA_C"/>
</dbReference>
<keyword evidence="4" id="KW-1185">Reference proteome</keyword>
<evidence type="ECO:0000259" key="2">
    <source>
        <dbReference type="Pfam" id="PF13427"/>
    </source>
</evidence>
<dbReference type="OrthoDB" id="7058480at2"/>
<evidence type="ECO:0000313" key="4">
    <source>
        <dbReference type="Proteomes" id="UP000007947"/>
    </source>
</evidence>
<feature type="domain" description="Adenylyltransferase AadA C-terminal" evidence="2">
    <location>
        <begin position="166"/>
        <end position="254"/>
    </location>
</feature>
<dbReference type="Pfam" id="PF13427">
    <property type="entry name" value="AadA_C"/>
    <property type="match status" value="1"/>
</dbReference>
<dbReference type="RefSeq" id="WP_013862438.1">
    <property type="nucleotide sequence ID" value="NC_015635.1"/>
</dbReference>
<dbReference type="GO" id="GO:0016740">
    <property type="term" value="F:transferase activity"/>
    <property type="evidence" value="ECO:0007669"/>
    <property type="project" value="UniProtKB-KW"/>
</dbReference>
<dbReference type="EMBL" id="AP012204">
    <property type="protein sequence ID" value="BAK34555.1"/>
    <property type="molecule type" value="Genomic_DNA"/>
</dbReference>
<keyword evidence="1" id="KW-0808">Transferase</keyword>
<reference evidence="3 4" key="1">
    <citation type="submission" date="2011-05" db="EMBL/GenBank/DDBJ databases">
        <title>Whole genome sequence of Microlunatus phosphovorus NM-1.</title>
        <authorList>
            <person name="Hosoyama A."/>
            <person name="Sasaki K."/>
            <person name="Harada T."/>
            <person name="Igarashi R."/>
            <person name="Kawakoshi A."/>
            <person name="Sasagawa M."/>
            <person name="Fukada J."/>
            <person name="Nakamura S."/>
            <person name="Katano Y."/>
            <person name="Hanada S."/>
            <person name="Kamagata Y."/>
            <person name="Nakamura N."/>
            <person name="Yamazaki S."/>
            <person name="Fujita N."/>
        </authorList>
    </citation>
    <scope>NUCLEOTIDE SEQUENCE [LARGE SCALE GENOMIC DNA]</scope>
    <source>
        <strain evidence="4">ATCC 700054 / DSM 10555 / JCM 9379 / NBRC 101784 / NCIMB 13414 / VKM Ac-1990 / NM-1</strain>
    </source>
</reference>
<dbReference type="AlphaFoldDB" id="F5XQQ5"/>
<proteinExistence type="predicted"/>